<feature type="binding site" evidence="5">
    <location>
        <position position="45"/>
    </location>
    <ligand>
        <name>S-adenosyl-L-methionine</name>
        <dbReference type="ChEBI" id="CHEBI:59789"/>
    </ligand>
</feature>
<comment type="similarity">
    <text evidence="5">Belongs to the methyltransferase superfamily. UbiG/COQ3 family.</text>
</comment>
<evidence type="ECO:0000256" key="4">
    <source>
        <dbReference type="ARBA" id="ARBA00022691"/>
    </source>
</evidence>
<protein>
    <recommendedName>
        <fullName evidence="5">Ubiquinone biosynthesis O-methyltransferase</fullName>
    </recommendedName>
    <alternativeName>
        <fullName evidence="5">2-polyprenyl-6-hydroxyphenol methylase</fullName>
        <ecNumber evidence="5">2.1.1.222</ecNumber>
    </alternativeName>
    <alternativeName>
        <fullName evidence="5">3-demethylubiquinone 3-O-methyltransferase</fullName>
        <ecNumber evidence="5">2.1.1.64</ecNumber>
    </alternativeName>
</protein>
<dbReference type="NCBIfam" id="TIGR01983">
    <property type="entry name" value="UbiG"/>
    <property type="match status" value="1"/>
</dbReference>
<dbReference type="GO" id="GO:0102208">
    <property type="term" value="F:2-polyprenyl-6-hydroxyphenol methylase activity"/>
    <property type="evidence" value="ECO:0007669"/>
    <property type="project" value="UniProtKB-EC"/>
</dbReference>
<dbReference type="EC" id="2.1.1.64" evidence="5"/>
<dbReference type="Pfam" id="PF13489">
    <property type="entry name" value="Methyltransf_23"/>
    <property type="match status" value="1"/>
</dbReference>
<evidence type="ECO:0000313" key="6">
    <source>
        <dbReference type="EMBL" id="REF84615.1"/>
    </source>
</evidence>
<dbReference type="GO" id="GO:0010420">
    <property type="term" value="F:polyprenyldihydroxybenzoate methyltransferase activity"/>
    <property type="evidence" value="ECO:0007669"/>
    <property type="project" value="InterPro"/>
</dbReference>
<comment type="function">
    <text evidence="5">O-methyltransferase that catalyzes the 2 O-methylation steps in the ubiquinone biosynthetic pathway.</text>
</comment>
<dbReference type="PANTHER" id="PTHR43464">
    <property type="entry name" value="METHYLTRANSFERASE"/>
    <property type="match status" value="1"/>
</dbReference>
<dbReference type="EMBL" id="QUMO01000004">
    <property type="protein sequence ID" value="REF84615.1"/>
    <property type="molecule type" value="Genomic_DNA"/>
</dbReference>
<proteinExistence type="inferred from homology"/>
<evidence type="ECO:0000313" key="7">
    <source>
        <dbReference type="Proteomes" id="UP000256900"/>
    </source>
</evidence>
<dbReference type="EC" id="2.1.1.222" evidence="5"/>
<accession>A0A3D9YQ35</accession>
<keyword evidence="2 5" id="KW-0808">Transferase</keyword>
<sequence>MPGLEEPQVGASVDPEEVARFDRLAATWWDTQGPMKPLHRFNPVRVDYLKELLAARPRGDSRPTGQPDRPLEGLEILDIGCGAGILSEALAKLGAEVTGIDPAPTNIAVARLHAGEAGLTIDYRQTTAEALAEEKRRYDVVLAMEVVEHVRDVKAFIATAASLVRPGGVLVAATINRTLKSYALAIVGAEYVLRWLPRGTHDWEHFVTPRELRLALRAGSLKILEETGVTYSPLTGTWRRSRDLDVNYMIAAERRA</sequence>
<dbReference type="AlphaFoldDB" id="A0A3D9YQ35"/>
<dbReference type="GO" id="GO:0061542">
    <property type="term" value="F:3-demethylubiquinol 3-O-methyltransferase activity"/>
    <property type="evidence" value="ECO:0007669"/>
    <property type="project" value="UniProtKB-UniRule"/>
</dbReference>
<dbReference type="Gene3D" id="3.40.50.150">
    <property type="entry name" value="Vaccinia Virus protein VP39"/>
    <property type="match status" value="1"/>
</dbReference>
<evidence type="ECO:0000256" key="5">
    <source>
        <dbReference type="HAMAP-Rule" id="MF_00472"/>
    </source>
</evidence>
<dbReference type="CDD" id="cd02440">
    <property type="entry name" value="AdoMet_MTases"/>
    <property type="match status" value="1"/>
</dbReference>
<dbReference type="RefSeq" id="WP_115837246.1">
    <property type="nucleotide sequence ID" value="NZ_CP025086.1"/>
</dbReference>
<dbReference type="OrthoDB" id="9801538at2"/>
<dbReference type="InterPro" id="IPR029063">
    <property type="entry name" value="SAM-dependent_MTases_sf"/>
</dbReference>
<dbReference type="InterPro" id="IPR010233">
    <property type="entry name" value="UbiG_MeTrfase"/>
</dbReference>
<evidence type="ECO:0000256" key="2">
    <source>
        <dbReference type="ARBA" id="ARBA00022679"/>
    </source>
</evidence>
<name>A0A3D9YQ35_9HYPH</name>
<dbReference type="SUPFAM" id="SSF53335">
    <property type="entry name" value="S-adenosyl-L-methionine-dependent methyltransferases"/>
    <property type="match status" value="1"/>
</dbReference>
<dbReference type="UniPathway" id="UPA00232"/>
<comment type="pathway">
    <text evidence="5">Cofactor biosynthesis; ubiquinone biosynthesis.</text>
</comment>
<comment type="caution">
    <text evidence="6">The sequence shown here is derived from an EMBL/GenBank/DDBJ whole genome shotgun (WGS) entry which is preliminary data.</text>
</comment>
<organism evidence="6 7">
    <name type="scientific">Methylovirgula ligni</name>
    <dbReference type="NCBI Taxonomy" id="569860"/>
    <lineage>
        <taxon>Bacteria</taxon>
        <taxon>Pseudomonadati</taxon>
        <taxon>Pseudomonadota</taxon>
        <taxon>Alphaproteobacteria</taxon>
        <taxon>Hyphomicrobiales</taxon>
        <taxon>Beijerinckiaceae</taxon>
        <taxon>Methylovirgula</taxon>
    </lineage>
</organism>
<dbReference type="Proteomes" id="UP000256900">
    <property type="component" value="Unassembled WGS sequence"/>
</dbReference>
<feature type="binding site" evidence="5">
    <location>
        <position position="101"/>
    </location>
    <ligand>
        <name>S-adenosyl-L-methionine</name>
        <dbReference type="ChEBI" id="CHEBI:59789"/>
    </ligand>
</feature>
<evidence type="ECO:0000256" key="3">
    <source>
        <dbReference type="ARBA" id="ARBA00022688"/>
    </source>
</evidence>
<evidence type="ECO:0000256" key="1">
    <source>
        <dbReference type="ARBA" id="ARBA00022603"/>
    </source>
</evidence>
<keyword evidence="3 5" id="KW-0831">Ubiquinone biosynthesis</keyword>
<keyword evidence="7" id="KW-1185">Reference proteome</keyword>
<keyword evidence="6" id="KW-0830">Ubiquinone</keyword>
<reference evidence="6 7" key="1">
    <citation type="submission" date="2018-08" db="EMBL/GenBank/DDBJ databases">
        <title>Genomic Encyclopedia of Type Strains, Phase IV (KMG-IV): sequencing the most valuable type-strain genomes for metagenomic binning, comparative biology and taxonomic classification.</title>
        <authorList>
            <person name="Goeker M."/>
        </authorList>
    </citation>
    <scope>NUCLEOTIDE SEQUENCE [LARGE SCALE GENOMIC DNA]</scope>
    <source>
        <strain evidence="6 7">BW863</strain>
    </source>
</reference>
<comment type="catalytic activity">
    <reaction evidence="5">
        <text>a 3-(all-trans-polyprenyl)benzene-1,2-diol + S-adenosyl-L-methionine = a 2-methoxy-6-(all-trans-polyprenyl)phenol + S-adenosyl-L-homocysteine + H(+)</text>
        <dbReference type="Rhea" id="RHEA:31411"/>
        <dbReference type="Rhea" id="RHEA-COMP:9550"/>
        <dbReference type="Rhea" id="RHEA-COMP:9551"/>
        <dbReference type="ChEBI" id="CHEBI:15378"/>
        <dbReference type="ChEBI" id="CHEBI:57856"/>
        <dbReference type="ChEBI" id="CHEBI:59789"/>
        <dbReference type="ChEBI" id="CHEBI:62729"/>
        <dbReference type="ChEBI" id="CHEBI:62731"/>
        <dbReference type="EC" id="2.1.1.222"/>
    </reaction>
</comment>
<keyword evidence="1 5" id="KW-0489">Methyltransferase</keyword>
<keyword evidence="4 5" id="KW-0949">S-adenosyl-L-methionine</keyword>
<dbReference type="HAMAP" id="MF_00472">
    <property type="entry name" value="UbiG"/>
    <property type="match status" value="1"/>
</dbReference>
<gene>
    <name evidence="5" type="primary">ubiG</name>
    <name evidence="6" type="ORF">DES32_2725</name>
</gene>
<dbReference type="GO" id="GO:0032259">
    <property type="term" value="P:methylation"/>
    <property type="evidence" value="ECO:0007669"/>
    <property type="project" value="UniProtKB-KW"/>
</dbReference>
<feature type="binding site" evidence="5">
    <location>
        <position position="80"/>
    </location>
    <ligand>
        <name>S-adenosyl-L-methionine</name>
        <dbReference type="ChEBI" id="CHEBI:59789"/>
    </ligand>
</feature>
<dbReference type="PANTHER" id="PTHR43464:SF19">
    <property type="entry name" value="UBIQUINONE BIOSYNTHESIS O-METHYLTRANSFERASE, MITOCHONDRIAL"/>
    <property type="match status" value="1"/>
</dbReference>
<comment type="catalytic activity">
    <reaction evidence="5">
        <text>a 3-demethylubiquinol + S-adenosyl-L-methionine = a ubiquinol + S-adenosyl-L-homocysteine + H(+)</text>
        <dbReference type="Rhea" id="RHEA:44380"/>
        <dbReference type="Rhea" id="RHEA-COMP:9566"/>
        <dbReference type="Rhea" id="RHEA-COMP:10914"/>
        <dbReference type="ChEBI" id="CHEBI:15378"/>
        <dbReference type="ChEBI" id="CHEBI:17976"/>
        <dbReference type="ChEBI" id="CHEBI:57856"/>
        <dbReference type="ChEBI" id="CHEBI:59789"/>
        <dbReference type="ChEBI" id="CHEBI:84422"/>
        <dbReference type="EC" id="2.1.1.64"/>
    </reaction>
</comment>
<feature type="binding site" evidence="5">
    <location>
        <position position="144"/>
    </location>
    <ligand>
        <name>S-adenosyl-L-methionine</name>
        <dbReference type="ChEBI" id="CHEBI:59789"/>
    </ligand>
</feature>